<dbReference type="InterPro" id="IPR043917">
    <property type="entry name" value="DUF5753"/>
</dbReference>
<dbReference type="Proteomes" id="UP000247569">
    <property type="component" value="Unassembled WGS sequence"/>
</dbReference>
<dbReference type="InterPro" id="IPR010982">
    <property type="entry name" value="Lambda_DNA-bd_dom_sf"/>
</dbReference>
<dbReference type="SMART" id="SM00530">
    <property type="entry name" value="HTH_XRE"/>
    <property type="match status" value="1"/>
</dbReference>
<dbReference type="Pfam" id="PF13560">
    <property type="entry name" value="HTH_31"/>
    <property type="match status" value="1"/>
</dbReference>
<organism evidence="2 3">
    <name type="scientific">Nocardia tenerifensis</name>
    <dbReference type="NCBI Taxonomy" id="228006"/>
    <lineage>
        <taxon>Bacteria</taxon>
        <taxon>Bacillati</taxon>
        <taxon>Actinomycetota</taxon>
        <taxon>Actinomycetes</taxon>
        <taxon>Mycobacteriales</taxon>
        <taxon>Nocardiaceae</taxon>
        <taxon>Nocardia</taxon>
    </lineage>
</organism>
<dbReference type="InterPro" id="IPR001387">
    <property type="entry name" value="Cro/C1-type_HTH"/>
</dbReference>
<dbReference type="Pfam" id="PF19054">
    <property type="entry name" value="DUF5753"/>
    <property type="match status" value="1"/>
</dbReference>
<dbReference type="Gene3D" id="1.10.260.40">
    <property type="entry name" value="lambda repressor-like DNA-binding domains"/>
    <property type="match status" value="1"/>
</dbReference>
<reference evidence="2 3" key="1">
    <citation type="submission" date="2018-05" db="EMBL/GenBank/DDBJ databases">
        <title>Genomic Encyclopedia of Type Strains, Phase IV (KMG-IV): sequencing the most valuable type-strain genomes for metagenomic binning, comparative biology and taxonomic classification.</title>
        <authorList>
            <person name="Goeker M."/>
        </authorList>
    </citation>
    <scope>NUCLEOTIDE SEQUENCE [LARGE SCALE GENOMIC DNA]</scope>
    <source>
        <strain evidence="2 3">DSM 44704</strain>
    </source>
</reference>
<proteinExistence type="predicted"/>
<dbReference type="RefSeq" id="WP_051187733.1">
    <property type="nucleotide sequence ID" value="NZ_QJKF01000026.1"/>
</dbReference>
<name>A0A318JTA2_9NOCA</name>
<sequence>MARPSSAADGYRISPYSRRLHLGDRLRTLRQEQDRSIQQVAKDAAMDRTLLTRIETGQRRVTADVSMRIVENLGVEQHSPLWQEFYALARDAAQQGWWESRAFRGLSERQARPADLEAGASRIRWYDFALVPGLLQSPAYVRARHDATVTDDYSSTNPVEIRARQRRQQEALSEGGPRIEVVVEETVIRRRLVPGPAMLEQLEHLLKLVDTCDRIDFRILPVEGELLGVKAPRSPMSIYEFAADDPPLVIAESLTDDALLRDPDEVARHVQLWRRQHEIALPPHESRALIARSAEVLAKEL</sequence>
<evidence type="ECO:0000313" key="3">
    <source>
        <dbReference type="Proteomes" id="UP000247569"/>
    </source>
</evidence>
<dbReference type="PROSITE" id="PS50943">
    <property type="entry name" value="HTH_CROC1"/>
    <property type="match status" value="1"/>
</dbReference>
<feature type="domain" description="HTH cro/C1-type" evidence="1">
    <location>
        <begin position="26"/>
        <end position="81"/>
    </location>
</feature>
<comment type="caution">
    <text evidence="2">The sequence shown here is derived from an EMBL/GenBank/DDBJ whole genome shotgun (WGS) entry which is preliminary data.</text>
</comment>
<accession>A0A318JTA2</accession>
<dbReference type="SUPFAM" id="SSF47413">
    <property type="entry name" value="lambda repressor-like DNA-binding domains"/>
    <property type="match status" value="1"/>
</dbReference>
<dbReference type="CDD" id="cd00093">
    <property type="entry name" value="HTH_XRE"/>
    <property type="match status" value="1"/>
</dbReference>
<gene>
    <name evidence="2" type="ORF">DFR70_12694</name>
</gene>
<keyword evidence="3" id="KW-1185">Reference proteome</keyword>
<evidence type="ECO:0000313" key="2">
    <source>
        <dbReference type="EMBL" id="PXX53973.1"/>
    </source>
</evidence>
<dbReference type="EMBL" id="QJKF01000026">
    <property type="protein sequence ID" value="PXX53973.1"/>
    <property type="molecule type" value="Genomic_DNA"/>
</dbReference>
<dbReference type="AlphaFoldDB" id="A0A318JTA2"/>
<dbReference type="GO" id="GO:0003677">
    <property type="term" value="F:DNA binding"/>
    <property type="evidence" value="ECO:0007669"/>
    <property type="project" value="InterPro"/>
</dbReference>
<protein>
    <submittedName>
        <fullName evidence="2">Helix-turn-helix protein</fullName>
    </submittedName>
</protein>
<evidence type="ECO:0000259" key="1">
    <source>
        <dbReference type="PROSITE" id="PS50943"/>
    </source>
</evidence>